<evidence type="ECO:0000313" key="2">
    <source>
        <dbReference type="Proteomes" id="UP001236569"/>
    </source>
</evidence>
<dbReference type="RefSeq" id="WP_283369193.1">
    <property type="nucleotide sequence ID" value="NZ_JASHID010000003.1"/>
</dbReference>
<name>A0ABT6YK40_9BACT</name>
<comment type="caution">
    <text evidence="1">The sequence shown here is derived from an EMBL/GenBank/DDBJ whole genome shotgun (WGS) entry which is preliminary data.</text>
</comment>
<dbReference type="Proteomes" id="UP001236569">
    <property type="component" value="Unassembled WGS sequence"/>
</dbReference>
<keyword evidence="2" id="KW-1185">Reference proteome</keyword>
<evidence type="ECO:0000313" key="1">
    <source>
        <dbReference type="EMBL" id="MDI9863959.1"/>
    </source>
</evidence>
<protein>
    <submittedName>
        <fullName evidence="1">Uncharacterized protein</fullName>
    </submittedName>
</protein>
<dbReference type="EMBL" id="JASHID010000003">
    <property type="protein sequence ID" value="MDI9863959.1"/>
    <property type="molecule type" value="Genomic_DNA"/>
</dbReference>
<sequence>MRTSLELGRMLYGILANSDIKQLINGGVYRDTRPINSTKEDIVINSISVDDKTLQAGLSNINLYVPNINVNIDGVEQVMPNLDRLEGLTIILTNILKEVYFEDGNFYITNIAEFDEEESNSKFVNFRIRFNLLNK</sequence>
<proteinExistence type="predicted"/>
<organism evidence="1 2">
    <name type="scientific">Flectobacillus longus</name>
    <dbReference type="NCBI Taxonomy" id="2984207"/>
    <lineage>
        <taxon>Bacteria</taxon>
        <taxon>Pseudomonadati</taxon>
        <taxon>Bacteroidota</taxon>
        <taxon>Cytophagia</taxon>
        <taxon>Cytophagales</taxon>
        <taxon>Flectobacillaceae</taxon>
        <taxon>Flectobacillus</taxon>
    </lineage>
</organism>
<reference evidence="1 2" key="1">
    <citation type="submission" date="2023-05" db="EMBL/GenBank/DDBJ databases">
        <title>Novel species of genus Flectobacillus isolated from stream in China.</title>
        <authorList>
            <person name="Lu H."/>
        </authorList>
    </citation>
    <scope>NUCLEOTIDE SEQUENCE [LARGE SCALE GENOMIC DNA]</scope>
    <source>
        <strain evidence="1 2">DC10W</strain>
    </source>
</reference>
<gene>
    <name evidence="1" type="ORF">QM480_06470</name>
</gene>
<accession>A0ABT6YK40</accession>